<proteinExistence type="predicted"/>
<dbReference type="EMBL" id="JAWQEG010000241">
    <property type="protein sequence ID" value="KAK3892901.1"/>
    <property type="molecule type" value="Genomic_DNA"/>
</dbReference>
<dbReference type="PANTHER" id="PTHR37984:SF15">
    <property type="entry name" value="INTEGRASE CATALYTIC DOMAIN-CONTAINING PROTEIN"/>
    <property type="match status" value="1"/>
</dbReference>
<dbReference type="InterPro" id="IPR041588">
    <property type="entry name" value="Integrase_H2C2"/>
</dbReference>
<dbReference type="FunFam" id="3.30.70.270:FF:000020">
    <property type="entry name" value="Transposon Tf2-6 polyprotein-like Protein"/>
    <property type="match status" value="1"/>
</dbReference>
<dbReference type="GO" id="GO:0015074">
    <property type="term" value="P:DNA integration"/>
    <property type="evidence" value="ECO:0007669"/>
    <property type="project" value="InterPro"/>
</dbReference>
<dbReference type="SUPFAM" id="SSF53098">
    <property type="entry name" value="Ribonuclease H-like"/>
    <property type="match status" value="1"/>
</dbReference>
<comment type="caution">
    <text evidence="3">The sequence shown here is derived from an EMBL/GenBank/DDBJ whole genome shotgun (WGS) entry which is preliminary data.</text>
</comment>
<organism evidence="3 4">
    <name type="scientific">Petrolisthes cinctipes</name>
    <name type="common">Flat porcelain crab</name>
    <dbReference type="NCBI Taxonomy" id="88211"/>
    <lineage>
        <taxon>Eukaryota</taxon>
        <taxon>Metazoa</taxon>
        <taxon>Ecdysozoa</taxon>
        <taxon>Arthropoda</taxon>
        <taxon>Crustacea</taxon>
        <taxon>Multicrustacea</taxon>
        <taxon>Malacostraca</taxon>
        <taxon>Eumalacostraca</taxon>
        <taxon>Eucarida</taxon>
        <taxon>Decapoda</taxon>
        <taxon>Pleocyemata</taxon>
        <taxon>Anomura</taxon>
        <taxon>Galatheoidea</taxon>
        <taxon>Porcellanidae</taxon>
        <taxon>Petrolisthes</taxon>
    </lineage>
</organism>
<dbReference type="InterPro" id="IPR036397">
    <property type="entry name" value="RNaseH_sf"/>
</dbReference>
<gene>
    <name evidence="3" type="ORF">Pcinc_003267</name>
</gene>
<dbReference type="Gene3D" id="1.10.340.70">
    <property type="match status" value="1"/>
</dbReference>
<protein>
    <recommendedName>
        <fullName evidence="1">RNA-directed DNA polymerase</fullName>
        <ecNumber evidence="1">2.7.7.49</ecNumber>
    </recommendedName>
</protein>
<dbReference type="Proteomes" id="UP001286313">
    <property type="component" value="Unassembled WGS sequence"/>
</dbReference>
<dbReference type="SUPFAM" id="SSF56672">
    <property type="entry name" value="DNA/RNA polymerases"/>
    <property type="match status" value="1"/>
</dbReference>
<evidence type="ECO:0000259" key="2">
    <source>
        <dbReference type="PROSITE" id="PS50994"/>
    </source>
</evidence>
<evidence type="ECO:0000313" key="3">
    <source>
        <dbReference type="EMBL" id="KAK3892901.1"/>
    </source>
</evidence>
<dbReference type="FunFam" id="1.10.340.70:FF:000001">
    <property type="entry name" value="Retrovirus-related Pol polyprotein from transposon gypsy-like Protein"/>
    <property type="match status" value="1"/>
</dbReference>
<evidence type="ECO:0000256" key="1">
    <source>
        <dbReference type="ARBA" id="ARBA00012493"/>
    </source>
</evidence>
<dbReference type="GO" id="GO:0003964">
    <property type="term" value="F:RNA-directed DNA polymerase activity"/>
    <property type="evidence" value="ECO:0007669"/>
    <property type="project" value="UniProtKB-EC"/>
</dbReference>
<keyword evidence="4" id="KW-1185">Reference proteome</keyword>
<dbReference type="GO" id="GO:0003676">
    <property type="term" value="F:nucleic acid binding"/>
    <property type="evidence" value="ECO:0007669"/>
    <property type="project" value="InterPro"/>
</dbReference>
<dbReference type="EC" id="2.7.7.49" evidence="1"/>
<dbReference type="InterPro" id="IPR043502">
    <property type="entry name" value="DNA/RNA_pol_sf"/>
</dbReference>
<dbReference type="Pfam" id="PF17921">
    <property type="entry name" value="Integrase_H2C2"/>
    <property type="match status" value="1"/>
</dbReference>
<dbReference type="InterPro" id="IPR001584">
    <property type="entry name" value="Integrase_cat-core"/>
</dbReference>
<dbReference type="InterPro" id="IPR043128">
    <property type="entry name" value="Rev_trsase/Diguanyl_cyclase"/>
</dbReference>
<feature type="domain" description="Integrase catalytic" evidence="2">
    <location>
        <begin position="259"/>
        <end position="425"/>
    </location>
</feature>
<dbReference type="AlphaFoldDB" id="A0AAE1GJB1"/>
<sequence length="549" mass="63615">MEEVMENLRIQGGIEKSSSPWTSAVVLVRKKDGSTFDQELEWWSEVFNRIRAAHLKLNPKKCHLFQKEVKYLRHIVGESGSHTDPEKVSAVKDWPAPTCVKDLQSFLGLCTYYRHFVKDFASIAAPLHKLLGKWQKFEWTVVTQKAFDDFKQALSYWSQWDLLRLNNGLLERQWETPDGLVKYWQLVVPKKLRPNILNDSHNQITSGHLRVKKILSRLRQRFYWMGMHQDVQEWCWACDVCCAKKGPKKCGYAPLQLYQVGAPMERVTVDIAGPLPCTDKGNRYICVVMDYFTKWTEAYAIPDQEAATVAQVLVVQFFCRFGMPQELHSDQGINFKSAVFCESFTFPVDVLMGRPPGEELPTDTSSYAKHLQERLAKVHHQVRKGLRFLGEVMKSRYDAKANEVNFQNGDNVWFYNPQRKKGQPPKLQSPWDGPYTMLDRLSNVTYQIRGGRKSHPMVVHVNHLWQYHGPGQYSWDGSGESCSPADEDVEEDIELKYKRMVMIYRGKKWISKRIKTFKERTASKSRDSVGSGKEDDLISLKIILYIIKC</sequence>
<dbReference type="Pfam" id="PF00665">
    <property type="entry name" value="rve"/>
    <property type="match status" value="1"/>
</dbReference>
<reference evidence="3" key="1">
    <citation type="submission" date="2023-10" db="EMBL/GenBank/DDBJ databases">
        <title>Genome assemblies of two species of porcelain crab, Petrolisthes cinctipes and Petrolisthes manimaculis (Anomura: Porcellanidae).</title>
        <authorList>
            <person name="Angst P."/>
        </authorList>
    </citation>
    <scope>NUCLEOTIDE SEQUENCE</scope>
    <source>
        <strain evidence="3">PB745_01</strain>
        <tissue evidence="3">Gill</tissue>
    </source>
</reference>
<dbReference type="GO" id="GO:0042575">
    <property type="term" value="C:DNA polymerase complex"/>
    <property type="evidence" value="ECO:0007669"/>
    <property type="project" value="UniProtKB-ARBA"/>
</dbReference>
<dbReference type="Gene3D" id="3.30.420.10">
    <property type="entry name" value="Ribonuclease H-like superfamily/Ribonuclease H"/>
    <property type="match status" value="1"/>
</dbReference>
<dbReference type="PROSITE" id="PS50994">
    <property type="entry name" value="INTEGRASE"/>
    <property type="match status" value="1"/>
</dbReference>
<dbReference type="InterPro" id="IPR050951">
    <property type="entry name" value="Retrovirus_Pol_polyprotein"/>
</dbReference>
<accession>A0AAE1GJB1</accession>
<dbReference type="InterPro" id="IPR012337">
    <property type="entry name" value="RNaseH-like_sf"/>
</dbReference>
<evidence type="ECO:0000313" key="4">
    <source>
        <dbReference type="Proteomes" id="UP001286313"/>
    </source>
</evidence>
<dbReference type="InterPro" id="IPR054465">
    <property type="entry name" value="Integrase_p58-like_C"/>
</dbReference>
<dbReference type="Pfam" id="PF22938">
    <property type="entry name" value="Integrase_p58_C"/>
    <property type="match status" value="1"/>
</dbReference>
<name>A0AAE1GJB1_PETCI</name>
<dbReference type="Gene3D" id="3.30.70.270">
    <property type="match status" value="2"/>
</dbReference>
<dbReference type="PANTHER" id="PTHR37984">
    <property type="entry name" value="PROTEIN CBG26694"/>
    <property type="match status" value="1"/>
</dbReference>